<evidence type="ECO:0000256" key="2">
    <source>
        <dbReference type="ARBA" id="ARBA00023239"/>
    </source>
</evidence>
<keyword evidence="2" id="KW-0456">Lyase</keyword>
<gene>
    <name evidence="4" type="ORF">FIV42_21035</name>
</gene>
<dbReference type="InterPro" id="IPR018376">
    <property type="entry name" value="Enoyl-CoA_hyd/isom_CS"/>
</dbReference>
<evidence type="ECO:0000256" key="3">
    <source>
        <dbReference type="RuleBase" id="RU003707"/>
    </source>
</evidence>
<dbReference type="InterPro" id="IPR001753">
    <property type="entry name" value="Enoyl-CoA_hydra/iso"/>
</dbReference>
<dbReference type="FunFam" id="3.90.226.10:FF:000009">
    <property type="entry name" value="Carnitinyl-CoA dehydratase"/>
    <property type="match status" value="1"/>
</dbReference>
<dbReference type="InterPro" id="IPR029045">
    <property type="entry name" value="ClpP/crotonase-like_dom_sf"/>
</dbReference>
<dbReference type="EMBL" id="CP041186">
    <property type="protein sequence ID" value="QDG53136.1"/>
    <property type="molecule type" value="Genomic_DNA"/>
</dbReference>
<accession>A0A4Y6PXT6</accession>
<evidence type="ECO:0000313" key="4">
    <source>
        <dbReference type="EMBL" id="QDG53136.1"/>
    </source>
</evidence>
<sequence>MSDVLYEVENAVATITLNRPDARNAYSTEMAKELVEALDRAELDDEVRAVIVTGAGPAFCAGGDLKAMREESGMFAGDPVELRDNYLRGMQTIPRRFERFEKPVVAAINGHAIGAGLDLSLMCDIRIASDAAKFGSTFARVGLIPGDGGAYLLTRIVGFSKAVELILTAKVIGADEALELGLVSEVVPRDDVMDRARATAEQIASLPPKAVKTAKAALYRCVDRDIETALQITAALQACVQRTDEHQEAVEAMLEKISKS</sequence>
<organism evidence="4 5">
    <name type="scientific">Persicimonas caeni</name>
    <dbReference type="NCBI Taxonomy" id="2292766"/>
    <lineage>
        <taxon>Bacteria</taxon>
        <taxon>Deltaproteobacteria</taxon>
        <taxon>Bradymonadales</taxon>
        <taxon>Bradymonadaceae</taxon>
        <taxon>Persicimonas</taxon>
    </lineage>
</organism>
<dbReference type="AlphaFoldDB" id="A0A4Y6PXT6"/>
<reference evidence="4 5" key="1">
    <citation type="submission" date="2019-06" db="EMBL/GenBank/DDBJ databases">
        <title>Persicimonas caeni gen. nov., sp. nov., a predatory bacterium isolated from solar saltern.</title>
        <authorList>
            <person name="Wang S."/>
        </authorList>
    </citation>
    <scope>NUCLEOTIDE SEQUENCE [LARGE SCALE GENOMIC DNA]</scope>
    <source>
        <strain evidence="4 5">YN101</strain>
    </source>
</reference>
<proteinExistence type="inferred from homology"/>
<dbReference type="GO" id="GO:0016829">
    <property type="term" value="F:lyase activity"/>
    <property type="evidence" value="ECO:0007669"/>
    <property type="project" value="UniProtKB-KW"/>
</dbReference>
<dbReference type="Pfam" id="PF00378">
    <property type="entry name" value="ECH_1"/>
    <property type="match status" value="1"/>
</dbReference>
<dbReference type="PANTHER" id="PTHR43802">
    <property type="entry name" value="ENOYL-COA HYDRATASE"/>
    <property type="match status" value="1"/>
</dbReference>
<keyword evidence="5" id="KW-1185">Reference proteome</keyword>
<protein>
    <submittedName>
        <fullName evidence="4">3-hxdroxyacyl-CoA dehydrogenase</fullName>
    </submittedName>
</protein>
<dbReference type="CDD" id="cd06558">
    <property type="entry name" value="crotonase-like"/>
    <property type="match status" value="1"/>
</dbReference>
<dbReference type="PANTHER" id="PTHR43802:SF1">
    <property type="entry name" value="IP11341P-RELATED"/>
    <property type="match status" value="1"/>
</dbReference>
<dbReference type="PROSITE" id="PS00166">
    <property type="entry name" value="ENOYL_COA_HYDRATASE"/>
    <property type="match status" value="1"/>
</dbReference>
<evidence type="ECO:0000313" key="5">
    <source>
        <dbReference type="Proteomes" id="UP000315995"/>
    </source>
</evidence>
<comment type="similarity">
    <text evidence="1 3">Belongs to the enoyl-CoA hydratase/isomerase family.</text>
</comment>
<dbReference type="RefSeq" id="WP_141199597.1">
    <property type="nucleotide sequence ID" value="NZ_CP041186.1"/>
</dbReference>
<dbReference type="Gene3D" id="3.90.226.10">
    <property type="entry name" value="2-enoyl-CoA Hydratase, Chain A, domain 1"/>
    <property type="match status" value="1"/>
</dbReference>
<dbReference type="Proteomes" id="UP000315995">
    <property type="component" value="Chromosome"/>
</dbReference>
<accession>A0A5B8YAL3</accession>
<evidence type="ECO:0000256" key="1">
    <source>
        <dbReference type="ARBA" id="ARBA00005254"/>
    </source>
</evidence>
<dbReference type="OrthoDB" id="5365311at2"/>
<dbReference type="SUPFAM" id="SSF52096">
    <property type="entry name" value="ClpP/crotonase"/>
    <property type="match status" value="1"/>
</dbReference>
<name>A0A4Y6PXT6_PERCE</name>